<feature type="compositionally biased region" description="Basic and acidic residues" evidence="1">
    <location>
        <begin position="42"/>
        <end position="51"/>
    </location>
</feature>
<dbReference type="AlphaFoldDB" id="A0A2L0ESE4"/>
<organism evidence="2 3">
    <name type="scientific">Sorangium cellulosum</name>
    <name type="common">Polyangium cellulosum</name>
    <dbReference type="NCBI Taxonomy" id="56"/>
    <lineage>
        <taxon>Bacteria</taxon>
        <taxon>Pseudomonadati</taxon>
        <taxon>Myxococcota</taxon>
        <taxon>Polyangia</taxon>
        <taxon>Polyangiales</taxon>
        <taxon>Polyangiaceae</taxon>
        <taxon>Sorangium</taxon>
    </lineage>
</organism>
<dbReference type="EMBL" id="CP012673">
    <property type="protein sequence ID" value="AUX42221.1"/>
    <property type="molecule type" value="Genomic_DNA"/>
</dbReference>
<gene>
    <name evidence="2" type="ORF">SOCE26_036480</name>
</gene>
<protein>
    <submittedName>
        <fullName evidence="2">Uncharacterized protein</fullName>
    </submittedName>
</protein>
<accession>A0A2L0ESE4</accession>
<proteinExistence type="predicted"/>
<feature type="region of interest" description="Disordered" evidence="1">
    <location>
        <begin position="42"/>
        <end position="88"/>
    </location>
</feature>
<name>A0A2L0ESE4_SORCE</name>
<reference evidence="2 3" key="1">
    <citation type="submission" date="2015-09" db="EMBL/GenBank/DDBJ databases">
        <title>Sorangium comparison.</title>
        <authorList>
            <person name="Zaburannyi N."/>
            <person name="Bunk B."/>
            <person name="Overmann J."/>
            <person name="Mueller R."/>
        </authorList>
    </citation>
    <scope>NUCLEOTIDE SEQUENCE [LARGE SCALE GENOMIC DNA]</scope>
    <source>
        <strain evidence="2 3">So ce26</strain>
    </source>
</reference>
<dbReference type="Proteomes" id="UP000238348">
    <property type="component" value="Chromosome"/>
</dbReference>
<evidence type="ECO:0000313" key="3">
    <source>
        <dbReference type="Proteomes" id="UP000238348"/>
    </source>
</evidence>
<sequence length="88" mass="9383">MGALGKCFINCLRKRERPAPRGGARVSGQPLAAVPEARTRCGADLRDHNGETTRAGDGGRSSGKLGQASVREGRSPGSFLDLRHRRLT</sequence>
<evidence type="ECO:0000313" key="2">
    <source>
        <dbReference type="EMBL" id="AUX42221.1"/>
    </source>
</evidence>
<evidence type="ECO:0000256" key="1">
    <source>
        <dbReference type="SAM" id="MobiDB-lite"/>
    </source>
</evidence>